<evidence type="ECO:0000256" key="7">
    <source>
        <dbReference type="SAM" id="MobiDB-lite"/>
    </source>
</evidence>
<sequence length="255" mass="28432">MSEPTPTLLYLVPTPIGNLEDITLRAIRILGEVDLVLAEDTRTSGRLLQHLELKKPLLSYHLHNEHQQVPRLLERLAKGETMALVSDAGTPGISDPGFLLVRECLARGFKVECLPGATALVPALLKSGFGAERFTFEGFLPVKKGRQTRLQELVPETRTMIFYESPHRIVKTLEQLAEVLGPGRLASVSRELTKLFEETVTAPLAELAQNFAARPSIKGEIVLVVQGRPYERPAKAERYKKYDDHDDQTDDDDAE</sequence>
<evidence type="ECO:0000256" key="2">
    <source>
        <dbReference type="ARBA" id="ARBA00022552"/>
    </source>
</evidence>
<feature type="compositionally biased region" description="Basic and acidic residues" evidence="7">
    <location>
        <begin position="234"/>
        <end position="244"/>
    </location>
</feature>
<accession>A0A1H3JFI2</accession>
<dbReference type="Pfam" id="PF00590">
    <property type="entry name" value="TP_methylase"/>
    <property type="match status" value="1"/>
</dbReference>
<feature type="compositionally biased region" description="Acidic residues" evidence="7">
    <location>
        <begin position="245"/>
        <end position="255"/>
    </location>
</feature>
<dbReference type="EMBL" id="FNOV01000008">
    <property type="protein sequence ID" value="SDY38158.1"/>
    <property type="molecule type" value="Genomic_DNA"/>
</dbReference>
<gene>
    <name evidence="6" type="primary">rsmI</name>
    <name evidence="9" type="ORF">SAMN04488069_10836</name>
</gene>
<dbReference type="RefSeq" id="WP_092740674.1">
    <property type="nucleotide sequence ID" value="NZ_FNOV01000008.1"/>
</dbReference>
<feature type="domain" description="Tetrapyrrole methylase" evidence="8">
    <location>
        <begin position="9"/>
        <end position="208"/>
    </location>
</feature>
<dbReference type="FunFam" id="3.40.1010.10:FF:000007">
    <property type="entry name" value="Ribosomal RNA small subunit methyltransferase I"/>
    <property type="match status" value="1"/>
</dbReference>
<dbReference type="NCBIfam" id="TIGR00096">
    <property type="entry name" value="16S rRNA (cytidine(1402)-2'-O)-methyltransferase"/>
    <property type="match status" value="1"/>
</dbReference>
<dbReference type="PIRSF" id="PIRSF005917">
    <property type="entry name" value="MTase_YraL"/>
    <property type="match status" value="1"/>
</dbReference>
<dbReference type="PANTHER" id="PTHR46111">
    <property type="entry name" value="RIBOSOMAL RNA SMALL SUBUNIT METHYLTRANSFERASE I"/>
    <property type="match status" value="1"/>
</dbReference>
<dbReference type="InterPro" id="IPR035996">
    <property type="entry name" value="4pyrrol_Methylase_sf"/>
</dbReference>
<comment type="function">
    <text evidence="6">Catalyzes the 2'-O-methylation of the ribose of cytidine 1402 (C1402) in 16S rRNA.</text>
</comment>
<organism evidence="9 10">
    <name type="scientific">Hymenobacter psychrophilus</name>
    <dbReference type="NCBI Taxonomy" id="651662"/>
    <lineage>
        <taxon>Bacteria</taxon>
        <taxon>Pseudomonadati</taxon>
        <taxon>Bacteroidota</taxon>
        <taxon>Cytophagia</taxon>
        <taxon>Cytophagales</taxon>
        <taxon>Hymenobacteraceae</taxon>
        <taxon>Hymenobacter</taxon>
    </lineage>
</organism>
<dbReference type="CDD" id="cd11648">
    <property type="entry name" value="RsmI"/>
    <property type="match status" value="1"/>
</dbReference>
<dbReference type="HAMAP" id="MF_01877">
    <property type="entry name" value="16SrRNA_methyltr_I"/>
    <property type="match status" value="1"/>
</dbReference>
<dbReference type="InterPro" id="IPR000878">
    <property type="entry name" value="4pyrrol_Mease"/>
</dbReference>
<dbReference type="PANTHER" id="PTHR46111:SF1">
    <property type="entry name" value="RIBOSOMAL RNA SMALL SUBUNIT METHYLTRANSFERASE I"/>
    <property type="match status" value="1"/>
</dbReference>
<dbReference type="SUPFAM" id="SSF53790">
    <property type="entry name" value="Tetrapyrrole methylase"/>
    <property type="match status" value="1"/>
</dbReference>
<keyword evidence="5 6" id="KW-0949">S-adenosyl-L-methionine</keyword>
<dbReference type="EC" id="2.1.1.198" evidence="6"/>
<evidence type="ECO:0000313" key="10">
    <source>
        <dbReference type="Proteomes" id="UP000199249"/>
    </source>
</evidence>
<dbReference type="InterPro" id="IPR014776">
    <property type="entry name" value="4pyrrole_Mease_sub2"/>
</dbReference>
<keyword evidence="2 6" id="KW-0698">rRNA processing</keyword>
<evidence type="ECO:0000256" key="1">
    <source>
        <dbReference type="ARBA" id="ARBA00022490"/>
    </source>
</evidence>
<dbReference type="GO" id="GO:0070677">
    <property type="term" value="F:rRNA (cytosine-2'-O-)-methyltransferase activity"/>
    <property type="evidence" value="ECO:0007669"/>
    <property type="project" value="UniProtKB-UniRule"/>
</dbReference>
<evidence type="ECO:0000259" key="8">
    <source>
        <dbReference type="Pfam" id="PF00590"/>
    </source>
</evidence>
<dbReference type="InterPro" id="IPR008189">
    <property type="entry name" value="rRNA_ssu_MeTfrase_I"/>
</dbReference>
<dbReference type="Gene3D" id="3.40.1010.10">
    <property type="entry name" value="Cobalt-precorrin-4 Transmethylase, Domain 1"/>
    <property type="match status" value="1"/>
</dbReference>
<keyword evidence="4 6" id="KW-0808">Transferase</keyword>
<evidence type="ECO:0000256" key="5">
    <source>
        <dbReference type="ARBA" id="ARBA00022691"/>
    </source>
</evidence>
<dbReference type="AlphaFoldDB" id="A0A1H3JFI2"/>
<comment type="catalytic activity">
    <reaction evidence="6">
        <text>cytidine(1402) in 16S rRNA + S-adenosyl-L-methionine = 2'-O-methylcytidine(1402) in 16S rRNA + S-adenosyl-L-homocysteine + H(+)</text>
        <dbReference type="Rhea" id="RHEA:42924"/>
        <dbReference type="Rhea" id="RHEA-COMP:10285"/>
        <dbReference type="Rhea" id="RHEA-COMP:10286"/>
        <dbReference type="ChEBI" id="CHEBI:15378"/>
        <dbReference type="ChEBI" id="CHEBI:57856"/>
        <dbReference type="ChEBI" id="CHEBI:59789"/>
        <dbReference type="ChEBI" id="CHEBI:74495"/>
        <dbReference type="ChEBI" id="CHEBI:82748"/>
        <dbReference type="EC" id="2.1.1.198"/>
    </reaction>
</comment>
<dbReference type="GO" id="GO:0005737">
    <property type="term" value="C:cytoplasm"/>
    <property type="evidence" value="ECO:0007669"/>
    <property type="project" value="UniProtKB-SubCell"/>
</dbReference>
<dbReference type="PROSITE" id="PS01296">
    <property type="entry name" value="RSMI"/>
    <property type="match status" value="1"/>
</dbReference>
<comment type="subcellular location">
    <subcellularLocation>
        <location evidence="6">Cytoplasm</location>
    </subcellularLocation>
</comment>
<protein>
    <recommendedName>
        <fullName evidence="6">Ribosomal RNA small subunit methyltransferase I</fullName>
        <ecNumber evidence="6">2.1.1.198</ecNumber>
    </recommendedName>
    <alternativeName>
        <fullName evidence="6">16S rRNA 2'-O-ribose C1402 methyltransferase</fullName>
    </alternativeName>
    <alternativeName>
        <fullName evidence="6">rRNA (cytidine-2'-O-)-methyltransferase RsmI</fullName>
    </alternativeName>
</protein>
<dbReference type="FunFam" id="3.30.950.10:FF:000002">
    <property type="entry name" value="Ribosomal RNA small subunit methyltransferase I"/>
    <property type="match status" value="1"/>
</dbReference>
<reference evidence="10" key="1">
    <citation type="submission" date="2016-10" db="EMBL/GenBank/DDBJ databases">
        <authorList>
            <person name="Varghese N."/>
            <person name="Submissions S."/>
        </authorList>
    </citation>
    <scope>NUCLEOTIDE SEQUENCE [LARGE SCALE GENOMIC DNA]</scope>
    <source>
        <strain evidence="10">CGMCC 1.8975</strain>
    </source>
</reference>
<keyword evidence="1 6" id="KW-0963">Cytoplasm</keyword>
<dbReference type="Gene3D" id="3.30.950.10">
    <property type="entry name" value="Methyltransferase, Cobalt-precorrin-4 Transmethylase, Domain 2"/>
    <property type="match status" value="1"/>
</dbReference>
<keyword evidence="10" id="KW-1185">Reference proteome</keyword>
<comment type="similarity">
    <text evidence="6">Belongs to the methyltransferase superfamily. RsmI family.</text>
</comment>
<dbReference type="InterPro" id="IPR018063">
    <property type="entry name" value="SAM_MeTrfase_RsmI_CS"/>
</dbReference>
<evidence type="ECO:0000256" key="4">
    <source>
        <dbReference type="ARBA" id="ARBA00022679"/>
    </source>
</evidence>
<dbReference type="InterPro" id="IPR014777">
    <property type="entry name" value="4pyrrole_Mease_sub1"/>
</dbReference>
<evidence type="ECO:0000313" key="9">
    <source>
        <dbReference type="EMBL" id="SDY38158.1"/>
    </source>
</evidence>
<keyword evidence="3 6" id="KW-0489">Methyltransferase</keyword>
<dbReference type="STRING" id="651662.SAMN04488069_10836"/>
<evidence type="ECO:0000256" key="6">
    <source>
        <dbReference type="HAMAP-Rule" id="MF_01877"/>
    </source>
</evidence>
<feature type="region of interest" description="Disordered" evidence="7">
    <location>
        <begin position="234"/>
        <end position="255"/>
    </location>
</feature>
<name>A0A1H3JFI2_9BACT</name>
<evidence type="ECO:0000256" key="3">
    <source>
        <dbReference type="ARBA" id="ARBA00022603"/>
    </source>
</evidence>
<dbReference type="OrthoDB" id="9809084at2"/>
<proteinExistence type="inferred from homology"/>
<dbReference type="Proteomes" id="UP000199249">
    <property type="component" value="Unassembled WGS sequence"/>
</dbReference>